<dbReference type="RefSeq" id="WP_045542015.1">
    <property type="nucleotide sequence ID" value="NZ_BJVR01000056.1"/>
</dbReference>
<feature type="domain" description="Integrase catalytic" evidence="1">
    <location>
        <begin position="130"/>
        <end position="293"/>
    </location>
</feature>
<gene>
    <name evidence="2" type="ORF">ATR01nite_27690</name>
</gene>
<dbReference type="PANTHER" id="PTHR37984">
    <property type="entry name" value="PROTEIN CBG26694"/>
    <property type="match status" value="1"/>
</dbReference>
<proteinExistence type="predicted"/>
<dbReference type="EMBL" id="BJVR01000056">
    <property type="protein sequence ID" value="GEL51694.1"/>
    <property type="molecule type" value="Genomic_DNA"/>
</dbReference>
<evidence type="ECO:0000313" key="2">
    <source>
        <dbReference type="EMBL" id="GEL51694.1"/>
    </source>
</evidence>
<evidence type="ECO:0000259" key="1">
    <source>
        <dbReference type="PROSITE" id="PS50994"/>
    </source>
</evidence>
<dbReference type="GO" id="GO:0003676">
    <property type="term" value="F:nucleic acid binding"/>
    <property type="evidence" value="ECO:0007669"/>
    <property type="project" value="InterPro"/>
</dbReference>
<organism evidence="2 3">
    <name type="scientific">Acetobacter tropicalis</name>
    <dbReference type="NCBI Taxonomy" id="104102"/>
    <lineage>
        <taxon>Bacteria</taxon>
        <taxon>Pseudomonadati</taxon>
        <taxon>Pseudomonadota</taxon>
        <taxon>Alphaproteobacteria</taxon>
        <taxon>Acetobacterales</taxon>
        <taxon>Acetobacteraceae</taxon>
        <taxon>Acetobacter</taxon>
    </lineage>
</organism>
<comment type="caution">
    <text evidence="2">The sequence shown here is derived from an EMBL/GenBank/DDBJ whole genome shotgun (WGS) entry which is preliminary data.</text>
</comment>
<accession>A0A511FS10</accession>
<dbReference type="SUPFAM" id="SSF53098">
    <property type="entry name" value="Ribonuclease H-like"/>
    <property type="match status" value="1"/>
</dbReference>
<name>A0A511FS10_9PROT</name>
<dbReference type="InterPro" id="IPR009057">
    <property type="entry name" value="Homeodomain-like_sf"/>
</dbReference>
<dbReference type="PROSITE" id="PS50994">
    <property type="entry name" value="INTEGRASE"/>
    <property type="match status" value="1"/>
</dbReference>
<dbReference type="Pfam" id="PF00665">
    <property type="entry name" value="rve"/>
    <property type="match status" value="1"/>
</dbReference>
<dbReference type="NCBIfam" id="NF033577">
    <property type="entry name" value="transpos_IS481"/>
    <property type="match status" value="1"/>
</dbReference>
<protein>
    <submittedName>
        <fullName evidence="2">IS481 family transposase</fullName>
    </submittedName>
</protein>
<dbReference type="PANTHER" id="PTHR37984:SF5">
    <property type="entry name" value="PROTEIN NYNRIN-LIKE"/>
    <property type="match status" value="1"/>
</dbReference>
<dbReference type="GO" id="GO:0015074">
    <property type="term" value="P:DNA integration"/>
    <property type="evidence" value="ECO:0007669"/>
    <property type="project" value="InterPro"/>
</dbReference>
<dbReference type="SUPFAM" id="SSF46689">
    <property type="entry name" value="Homeodomain-like"/>
    <property type="match status" value="1"/>
</dbReference>
<evidence type="ECO:0000313" key="3">
    <source>
        <dbReference type="Proteomes" id="UP000321800"/>
    </source>
</evidence>
<dbReference type="Proteomes" id="UP000321800">
    <property type="component" value="Unassembled WGS sequence"/>
</dbReference>
<dbReference type="AlphaFoldDB" id="A0A511FS10"/>
<dbReference type="Gene3D" id="3.30.420.10">
    <property type="entry name" value="Ribonuclease H-like superfamily/Ribonuclease H"/>
    <property type="match status" value="1"/>
</dbReference>
<sequence length="345" mass="39452">MLQIHPQARTTPAVRADIARSSEPTSVLARRYGISDETVRKWRRRGSDACQDRSSRPWKLAWKASEEERAIVCQLRHSTGFGLDDLTFVVRRFLPHLKRDTIWRILKDAGLNRLPPAQKAGPVRGQGKFRDYDPGYVHIDVKHLPKLQTADGDRRKRFLYVAIDRCSRSVHLAVYDAENADNSVDFLKAVKTAFPFRITHILTDRGSCFTADAFEKACHDMGIDRRRTKAYSPQTNGMVERFNGRVATEVLPVCVSSHKDLEILLRGFCFAYNHRPQRVLGGITPAQCIMSWLEKHPASRNPDYIKPANRDIMKQVDEILDYANDVSQPDTYYGSQVPVQFERSP</sequence>
<dbReference type="InterPro" id="IPR047656">
    <property type="entry name" value="IS481-like_transpos"/>
</dbReference>
<reference evidence="2 3" key="1">
    <citation type="submission" date="2019-07" db="EMBL/GenBank/DDBJ databases">
        <title>Whole genome shotgun sequence of Acetobacter tropicalis NBRC 16470.</title>
        <authorList>
            <person name="Hosoyama A."/>
            <person name="Uohara A."/>
            <person name="Ohji S."/>
            <person name="Ichikawa N."/>
        </authorList>
    </citation>
    <scope>NUCLEOTIDE SEQUENCE [LARGE SCALE GENOMIC DNA]</scope>
    <source>
        <strain evidence="2 3">NBRC 16470</strain>
    </source>
</reference>
<dbReference type="InterPro" id="IPR001584">
    <property type="entry name" value="Integrase_cat-core"/>
</dbReference>
<dbReference type="InterPro" id="IPR036397">
    <property type="entry name" value="RNaseH_sf"/>
</dbReference>
<dbReference type="InterPro" id="IPR050951">
    <property type="entry name" value="Retrovirus_Pol_polyprotein"/>
</dbReference>
<dbReference type="InterPro" id="IPR012337">
    <property type="entry name" value="RNaseH-like_sf"/>
</dbReference>